<feature type="transmembrane region" description="Helical" evidence="1">
    <location>
        <begin position="59"/>
        <end position="82"/>
    </location>
</feature>
<dbReference type="GO" id="GO:0097682">
    <property type="term" value="F:intracellularly phosphatidylinositol-3,5-bisphosphate-gated monatomic cation channel activity"/>
    <property type="evidence" value="ECO:0007669"/>
    <property type="project" value="TreeGrafter"/>
</dbReference>
<dbReference type="GO" id="GO:0075509">
    <property type="term" value="P:endocytosis involved in viral entry into host cell"/>
    <property type="evidence" value="ECO:0007669"/>
    <property type="project" value="TreeGrafter"/>
</dbReference>
<keyword evidence="1" id="KW-0812">Transmembrane</keyword>
<sequence length="215" mass="24110">MCVFNKPNRDLTKDSVVNTTTTAFTTAFTDTLFSLLVLLTTTNHPDILIPPYNGNRGTAIFSIVYLGVGLYVLLNILTAAVYSQFSGYLMVSKSNINYRILIVEYYFIHGMELVSSDDIVGLIKTVHIDTWKKDTLRQVSMRHAHGNINAKQFMQLFQILDLSGSSNQIMAHSLELGFCTTPTSARALWLMPLTKHHSFSFVILPTNKLVIINVC</sequence>
<dbReference type="GO" id="GO:0005765">
    <property type="term" value="C:lysosomal membrane"/>
    <property type="evidence" value="ECO:0007669"/>
    <property type="project" value="InterPro"/>
</dbReference>
<dbReference type="GO" id="GO:0015280">
    <property type="term" value="F:ligand-gated sodium channel activity"/>
    <property type="evidence" value="ECO:0007669"/>
    <property type="project" value="TreeGrafter"/>
</dbReference>
<keyword evidence="2" id="KW-1185">Reference proteome</keyword>
<dbReference type="Proteomes" id="UP000050792">
    <property type="component" value="Unassembled WGS sequence"/>
</dbReference>
<evidence type="ECO:0000256" key="1">
    <source>
        <dbReference type="SAM" id="Phobius"/>
    </source>
</evidence>
<accession>A0AA85EK26</accession>
<reference evidence="2" key="1">
    <citation type="submission" date="2022-06" db="EMBL/GenBank/DDBJ databases">
        <authorList>
            <person name="Berger JAMES D."/>
            <person name="Berger JAMES D."/>
        </authorList>
    </citation>
    <scope>NUCLEOTIDE SEQUENCE [LARGE SCALE GENOMIC DNA]</scope>
</reference>
<proteinExistence type="predicted"/>
<dbReference type="PANTHER" id="PTHR46768">
    <property type="entry name" value="TWO PORE CALCIUM CHANNEL PROTEIN 2"/>
    <property type="match status" value="1"/>
</dbReference>
<evidence type="ECO:0000313" key="2">
    <source>
        <dbReference type="Proteomes" id="UP000050792"/>
    </source>
</evidence>
<name>A0AA85EK26_9TREM</name>
<dbReference type="InterPro" id="IPR028798">
    <property type="entry name" value="TPC2"/>
</dbReference>
<evidence type="ECO:0008006" key="4">
    <source>
        <dbReference type="Google" id="ProtNLM"/>
    </source>
</evidence>
<evidence type="ECO:0000313" key="3">
    <source>
        <dbReference type="WBParaSite" id="SRDH1_11630.1"/>
    </source>
</evidence>
<reference evidence="3" key="2">
    <citation type="submission" date="2023-11" db="UniProtKB">
        <authorList>
            <consortium name="WormBaseParasite"/>
        </authorList>
    </citation>
    <scope>IDENTIFICATION</scope>
</reference>
<dbReference type="GO" id="GO:0019722">
    <property type="term" value="P:calcium-mediated signaling"/>
    <property type="evidence" value="ECO:0007669"/>
    <property type="project" value="TreeGrafter"/>
</dbReference>
<dbReference type="PANTHER" id="PTHR46768:SF1">
    <property type="entry name" value="TWO PORE CHANNEL PROTEIN 2"/>
    <property type="match status" value="1"/>
</dbReference>
<keyword evidence="1" id="KW-1133">Transmembrane helix</keyword>
<keyword evidence="1" id="KW-0472">Membrane</keyword>
<dbReference type="GO" id="GO:0022832">
    <property type="term" value="F:voltage-gated channel activity"/>
    <property type="evidence" value="ECO:0007669"/>
    <property type="project" value="InterPro"/>
</dbReference>
<dbReference type="WBParaSite" id="SRDH1_11630.1">
    <property type="protein sequence ID" value="SRDH1_11630.1"/>
    <property type="gene ID" value="SRDH1_11630"/>
</dbReference>
<organism evidence="2 3">
    <name type="scientific">Schistosoma rodhaini</name>
    <dbReference type="NCBI Taxonomy" id="6188"/>
    <lineage>
        <taxon>Eukaryota</taxon>
        <taxon>Metazoa</taxon>
        <taxon>Spiralia</taxon>
        <taxon>Lophotrochozoa</taxon>
        <taxon>Platyhelminthes</taxon>
        <taxon>Trematoda</taxon>
        <taxon>Digenea</taxon>
        <taxon>Strigeidida</taxon>
        <taxon>Schistosomatoidea</taxon>
        <taxon>Schistosomatidae</taxon>
        <taxon>Schistosoma</taxon>
    </lineage>
</organism>
<protein>
    <recommendedName>
        <fullName evidence="4">Ion transport domain-containing protein</fullName>
    </recommendedName>
</protein>
<dbReference type="AlphaFoldDB" id="A0AA85EK26"/>
<feature type="transmembrane region" description="Helical" evidence="1">
    <location>
        <begin position="21"/>
        <end position="39"/>
    </location>
</feature>
<dbReference type="Gene3D" id="1.10.287.70">
    <property type="match status" value="1"/>
</dbReference>